<reference evidence="2" key="1">
    <citation type="submission" date="2017-02" db="UniProtKB">
        <authorList>
            <consortium name="WormBaseParasite"/>
        </authorList>
    </citation>
    <scope>IDENTIFICATION</scope>
</reference>
<sequence>MSMLSALINVVVRSMLRCLDLASSIMKIKTAPKRIKTEEHFWEVIAPYLQFFYTLNCNALFA</sequence>
<protein>
    <submittedName>
        <fullName evidence="2">Secreted protein</fullName>
    </submittedName>
</protein>
<keyword evidence="1" id="KW-1185">Reference proteome</keyword>
<evidence type="ECO:0000313" key="1">
    <source>
        <dbReference type="Proteomes" id="UP000036681"/>
    </source>
</evidence>
<name>A0A0M3HWE1_ASCLU</name>
<accession>A0A0M3HWE1</accession>
<evidence type="ECO:0000313" key="2">
    <source>
        <dbReference type="WBParaSite" id="ALUE_0000744401-mRNA-1"/>
    </source>
</evidence>
<organism evidence="1 2">
    <name type="scientific">Ascaris lumbricoides</name>
    <name type="common">Giant roundworm</name>
    <dbReference type="NCBI Taxonomy" id="6252"/>
    <lineage>
        <taxon>Eukaryota</taxon>
        <taxon>Metazoa</taxon>
        <taxon>Ecdysozoa</taxon>
        <taxon>Nematoda</taxon>
        <taxon>Chromadorea</taxon>
        <taxon>Rhabditida</taxon>
        <taxon>Spirurina</taxon>
        <taxon>Ascaridomorpha</taxon>
        <taxon>Ascaridoidea</taxon>
        <taxon>Ascarididae</taxon>
        <taxon>Ascaris</taxon>
    </lineage>
</organism>
<dbReference type="Proteomes" id="UP000036681">
    <property type="component" value="Unplaced"/>
</dbReference>
<dbReference type="WBParaSite" id="ALUE_0000744401-mRNA-1">
    <property type="protein sequence ID" value="ALUE_0000744401-mRNA-1"/>
    <property type="gene ID" value="ALUE_0000744401"/>
</dbReference>
<proteinExistence type="predicted"/>
<dbReference type="AlphaFoldDB" id="A0A0M3HWE1"/>